<evidence type="ECO:0000313" key="3">
    <source>
        <dbReference type="Proteomes" id="UP000595140"/>
    </source>
</evidence>
<evidence type="ECO:0000259" key="1">
    <source>
        <dbReference type="Pfam" id="PF02721"/>
    </source>
</evidence>
<dbReference type="CDD" id="cd04480">
    <property type="entry name" value="RPA1_DBD_A_like"/>
    <property type="match status" value="1"/>
</dbReference>
<dbReference type="AlphaFoldDB" id="A0A484MGY6"/>
<proteinExistence type="predicted"/>
<protein>
    <recommendedName>
        <fullName evidence="1">Replication protein A 70 kDa DNA-binding subunit B/D first OB fold domain-containing protein</fullName>
    </recommendedName>
</protein>
<dbReference type="Proteomes" id="UP000595140">
    <property type="component" value="Unassembled WGS sequence"/>
</dbReference>
<sequence>MVEDCIPIDKLTLESKNCAITARVSRLWDVYSLKDNKELMSTDMVLIDRQGSYIHASIKGNFSHLYQKQIAEGSVYYIKNFSVVPNKTRYCVVGDNKVMIQFYATTVVKSVSEDSLGIPTSAIPKHRFDLLDFDKVESRMGADYILTDVVGQVCCEGEVTNKNSRGNSVSSLMLELHDLRDEKIRLTLWGENVDNYMKQK</sequence>
<dbReference type="PANTHER" id="PTHR47165:SF4">
    <property type="entry name" value="OS03G0429900 PROTEIN"/>
    <property type="match status" value="1"/>
</dbReference>
<organism evidence="2 3">
    <name type="scientific">Cuscuta campestris</name>
    <dbReference type="NCBI Taxonomy" id="132261"/>
    <lineage>
        <taxon>Eukaryota</taxon>
        <taxon>Viridiplantae</taxon>
        <taxon>Streptophyta</taxon>
        <taxon>Embryophyta</taxon>
        <taxon>Tracheophyta</taxon>
        <taxon>Spermatophyta</taxon>
        <taxon>Magnoliopsida</taxon>
        <taxon>eudicotyledons</taxon>
        <taxon>Gunneridae</taxon>
        <taxon>Pentapetalae</taxon>
        <taxon>asterids</taxon>
        <taxon>lamiids</taxon>
        <taxon>Solanales</taxon>
        <taxon>Convolvulaceae</taxon>
        <taxon>Cuscuteae</taxon>
        <taxon>Cuscuta</taxon>
        <taxon>Cuscuta subgen. Grammica</taxon>
        <taxon>Cuscuta sect. Cleistogrammica</taxon>
    </lineage>
</organism>
<reference evidence="2 3" key="1">
    <citation type="submission" date="2018-04" db="EMBL/GenBank/DDBJ databases">
        <authorList>
            <person name="Vogel A."/>
        </authorList>
    </citation>
    <scope>NUCLEOTIDE SEQUENCE [LARGE SCALE GENOMIC DNA]</scope>
</reference>
<name>A0A484MGY6_9ASTE</name>
<accession>A0A484MGY6</accession>
<dbReference type="Gene3D" id="2.40.50.140">
    <property type="entry name" value="Nucleic acid-binding proteins"/>
    <property type="match status" value="2"/>
</dbReference>
<dbReference type="EMBL" id="OOIL02003480">
    <property type="protein sequence ID" value="VFQ88092.1"/>
    <property type="molecule type" value="Genomic_DNA"/>
</dbReference>
<evidence type="ECO:0000313" key="2">
    <source>
        <dbReference type="EMBL" id="VFQ88092.1"/>
    </source>
</evidence>
<dbReference type="SUPFAM" id="SSF50249">
    <property type="entry name" value="Nucleic acid-binding proteins"/>
    <property type="match status" value="2"/>
</dbReference>
<dbReference type="Pfam" id="PF02721">
    <property type="entry name" value="DUF223"/>
    <property type="match status" value="1"/>
</dbReference>
<keyword evidence="3" id="KW-1185">Reference proteome</keyword>
<gene>
    <name evidence="2" type="ORF">CCAM_LOCUS29868</name>
</gene>
<dbReference type="InterPro" id="IPR012340">
    <property type="entry name" value="NA-bd_OB-fold"/>
</dbReference>
<dbReference type="PANTHER" id="PTHR47165">
    <property type="entry name" value="OS03G0429900 PROTEIN"/>
    <property type="match status" value="1"/>
</dbReference>
<dbReference type="InterPro" id="IPR003871">
    <property type="entry name" value="RFA1B/D_OB_1st"/>
</dbReference>
<feature type="domain" description="Replication protein A 70 kDa DNA-binding subunit B/D first OB fold" evidence="1">
    <location>
        <begin position="16"/>
        <end position="110"/>
    </location>
</feature>
<dbReference type="OrthoDB" id="1931061at2759"/>